<reference evidence="3" key="1">
    <citation type="journal article" date="2014" name="Int. J. Syst. Evol. Microbiol.">
        <title>Complete genome sequence of Corynebacterium casei LMG S-19264T (=DSM 44701T), isolated from a smear-ripened cheese.</title>
        <authorList>
            <consortium name="US DOE Joint Genome Institute (JGI-PGF)"/>
            <person name="Walter F."/>
            <person name="Albersmeier A."/>
            <person name="Kalinowski J."/>
            <person name="Ruckert C."/>
        </authorList>
    </citation>
    <scope>NUCLEOTIDE SEQUENCE</scope>
    <source>
        <strain evidence="3">CGMCC 4.7679</strain>
    </source>
</reference>
<protein>
    <recommendedName>
        <fullName evidence="5">DUF3558 domain-containing protein</fullName>
    </recommendedName>
</protein>
<comment type="caution">
    <text evidence="3">The sequence shown here is derived from an EMBL/GenBank/DDBJ whole genome shotgun (WGS) entry which is preliminary data.</text>
</comment>
<dbReference type="AlphaFoldDB" id="A0A8H9IQJ4"/>
<feature type="region of interest" description="Disordered" evidence="1">
    <location>
        <begin position="32"/>
        <end position="54"/>
    </location>
</feature>
<name>A0A8H9IQJ4_9PSEU</name>
<evidence type="ECO:0000256" key="1">
    <source>
        <dbReference type="SAM" id="MobiDB-lite"/>
    </source>
</evidence>
<feature type="chain" id="PRO_5039153976" description="DUF3558 domain-containing protein" evidence="2">
    <location>
        <begin position="20"/>
        <end position="201"/>
    </location>
</feature>
<dbReference type="Proteomes" id="UP000658656">
    <property type="component" value="Unassembled WGS sequence"/>
</dbReference>
<reference evidence="3" key="2">
    <citation type="submission" date="2020-09" db="EMBL/GenBank/DDBJ databases">
        <authorList>
            <person name="Sun Q."/>
            <person name="Zhou Y."/>
        </authorList>
    </citation>
    <scope>NUCLEOTIDE SEQUENCE</scope>
    <source>
        <strain evidence="3">CGMCC 4.7679</strain>
    </source>
</reference>
<dbReference type="PROSITE" id="PS51257">
    <property type="entry name" value="PROKAR_LIPOPROTEIN"/>
    <property type="match status" value="1"/>
</dbReference>
<evidence type="ECO:0008006" key="5">
    <source>
        <dbReference type="Google" id="ProtNLM"/>
    </source>
</evidence>
<dbReference type="OrthoDB" id="3680186at2"/>
<accession>A0A8H9IQJ4</accession>
<dbReference type="EMBL" id="BNAV01000001">
    <property type="protein sequence ID" value="GHF33559.1"/>
    <property type="molecule type" value="Genomic_DNA"/>
</dbReference>
<evidence type="ECO:0000313" key="3">
    <source>
        <dbReference type="EMBL" id="GHF33559.1"/>
    </source>
</evidence>
<keyword evidence="4" id="KW-1185">Reference proteome</keyword>
<organism evidence="3 4">
    <name type="scientific">Amycolatopsis bartoniae</name>
    <dbReference type="NCBI Taxonomy" id="941986"/>
    <lineage>
        <taxon>Bacteria</taxon>
        <taxon>Bacillati</taxon>
        <taxon>Actinomycetota</taxon>
        <taxon>Actinomycetes</taxon>
        <taxon>Pseudonocardiales</taxon>
        <taxon>Pseudonocardiaceae</taxon>
        <taxon>Amycolatopsis</taxon>
    </lineage>
</organism>
<feature type="signal peptide" evidence="2">
    <location>
        <begin position="1"/>
        <end position="19"/>
    </location>
</feature>
<gene>
    <name evidence="3" type="ORF">GCM10017566_02740</name>
</gene>
<evidence type="ECO:0000256" key="2">
    <source>
        <dbReference type="SAM" id="SignalP"/>
    </source>
</evidence>
<proteinExistence type="predicted"/>
<dbReference type="RefSeq" id="WP_145934277.1">
    <property type="nucleotide sequence ID" value="NZ_BNAV01000001.1"/>
</dbReference>
<feature type="region of interest" description="Disordered" evidence="1">
    <location>
        <begin position="95"/>
        <end position="117"/>
    </location>
</feature>
<keyword evidence="2" id="KW-0732">Signal</keyword>
<evidence type="ECO:0000313" key="4">
    <source>
        <dbReference type="Proteomes" id="UP000658656"/>
    </source>
</evidence>
<sequence>MRSKAVWGVVLAGCVAVTAAGCTKAVAGQPFAGPSAAPAPSQSPSAAAPSPTGSSVTVATMHVTLQQGMQYTSDGCVSDGSAVCVARMQDLRSASAEPGFTAPSAKRPYGWSTGTDAPQCVTPSGPGSPATGSTVVESGYAPIGSKKAEYARWQVTCTDATQNGQVRMWWLPTSKILVTEYGSSPDLDARIDAVLATATFG</sequence>